<evidence type="ECO:0000259" key="6">
    <source>
        <dbReference type="Pfam" id="PF02931"/>
    </source>
</evidence>
<evidence type="ECO:0000313" key="8">
    <source>
        <dbReference type="Proteomes" id="UP001497497"/>
    </source>
</evidence>
<comment type="similarity">
    <text evidence="5">Belongs to the ligand-gated ion channel (TC 1.A.9) family.</text>
</comment>
<dbReference type="SUPFAM" id="SSF63712">
    <property type="entry name" value="Nicotinic receptor ligand binding domain-like"/>
    <property type="match status" value="1"/>
</dbReference>
<dbReference type="GO" id="GO:0016020">
    <property type="term" value="C:membrane"/>
    <property type="evidence" value="ECO:0007669"/>
    <property type="project" value="UniProtKB-SubCell"/>
</dbReference>
<dbReference type="InterPro" id="IPR036719">
    <property type="entry name" value="Neuro-gated_channel_TM_sf"/>
</dbReference>
<dbReference type="InterPro" id="IPR038050">
    <property type="entry name" value="Neuro_actylchol_rec"/>
</dbReference>
<dbReference type="InterPro" id="IPR018000">
    <property type="entry name" value="Neurotransmitter_ion_chnl_CS"/>
</dbReference>
<dbReference type="Gene3D" id="1.20.58.390">
    <property type="entry name" value="Neurotransmitter-gated ion-channel transmembrane domain"/>
    <property type="match status" value="1"/>
</dbReference>
<feature type="non-terminal residue" evidence="7">
    <location>
        <position position="218"/>
    </location>
</feature>
<evidence type="ECO:0000256" key="2">
    <source>
        <dbReference type="ARBA" id="ARBA00022692"/>
    </source>
</evidence>
<feature type="non-terminal residue" evidence="7">
    <location>
        <position position="1"/>
    </location>
</feature>
<evidence type="ECO:0000256" key="4">
    <source>
        <dbReference type="ARBA" id="ARBA00023136"/>
    </source>
</evidence>
<dbReference type="Gene3D" id="2.70.170.10">
    <property type="entry name" value="Neurotransmitter-gated ion-channel ligand-binding domain"/>
    <property type="match status" value="1"/>
</dbReference>
<evidence type="ECO:0000256" key="5">
    <source>
        <dbReference type="RuleBase" id="RU000687"/>
    </source>
</evidence>
<feature type="transmembrane region" description="Helical" evidence="5">
    <location>
        <begin position="170"/>
        <end position="194"/>
    </location>
</feature>
<dbReference type="Proteomes" id="UP001497497">
    <property type="component" value="Unassembled WGS sequence"/>
</dbReference>
<evidence type="ECO:0000256" key="1">
    <source>
        <dbReference type="ARBA" id="ARBA00004141"/>
    </source>
</evidence>
<dbReference type="PROSITE" id="PS00236">
    <property type="entry name" value="NEUROTR_ION_CHANNEL"/>
    <property type="match status" value="1"/>
</dbReference>
<dbReference type="EMBL" id="CAXITT010000046">
    <property type="protein sequence ID" value="CAL1529279.1"/>
    <property type="molecule type" value="Genomic_DNA"/>
</dbReference>
<reference evidence="7 8" key="1">
    <citation type="submission" date="2024-04" db="EMBL/GenBank/DDBJ databases">
        <authorList>
            <consortium name="Genoscope - CEA"/>
            <person name="William W."/>
        </authorList>
    </citation>
    <scope>NUCLEOTIDE SEQUENCE [LARGE SCALE GENOMIC DNA]</scope>
</reference>
<dbReference type="GO" id="GO:0005230">
    <property type="term" value="F:extracellular ligand-gated monoatomic ion channel activity"/>
    <property type="evidence" value="ECO:0007669"/>
    <property type="project" value="InterPro"/>
</dbReference>
<keyword evidence="8" id="KW-1185">Reference proteome</keyword>
<dbReference type="GO" id="GO:0004888">
    <property type="term" value="F:transmembrane signaling receptor activity"/>
    <property type="evidence" value="ECO:0007669"/>
    <property type="project" value="InterPro"/>
</dbReference>
<evidence type="ECO:0000313" key="7">
    <source>
        <dbReference type="EMBL" id="CAL1529279.1"/>
    </source>
</evidence>
<dbReference type="SUPFAM" id="SSF90112">
    <property type="entry name" value="Neurotransmitter-gated ion-channel transmembrane pore"/>
    <property type="match status" value="1"/>
</dbReference>
<sequence length="218" mass="24110">QVTEVVEAKQTIEIVTRWVMSWRDPELAWKTDDYGNLSSVVIPTENVWHPSITLLNSADGTSSIPMPSFTSLDSDGTLTLTSGSRLRVYCSFDLSLYPYDTQNCGAYTILSGGDVGIRSDVRLLDTQSISKLTDSDVQMEWTIENKSVRVTASGMGSIVWLKLVIKRASLYYTLCLLLPLTATSILTLLVFWIPPGSGEKISFLVSIYVSTSLFLSFV</sequence>
<keyword evidence="5" id="KW-0407">Ion channel</keyword>
<dbReference type="PANTHER" id="PTHR18945">
    <property type="entry name" value="NEUROTRANSMITTER GATED ION CHANNEL"/>
    <property type="match status" value="1"/>
</dbReference>
<keyword evidence="5" id="KW-0406">Ion transport</keyword>
<feature type="domain" description="Neurotransmitter-gated ion-channel ligand-binding" evidence="6">
    <location>
        <begin position="1"/>
        <end position="105"/>
    </location>
</feature>
<keyword evidence="3 5" id="KW-1133">Transmembrane helix</keyword>
<comment type="caution">
    <text evidence="5">Lacks conserved residue(s) required for the propagation of feature annotation.</text>
</comment>
<comment type="caution">
    <text evidence="7">The sequence shown here is derived from an EMBL/GenBank/DDBJ whole genome shotgun (WGS) entry which is preliminary data.</text>
</comment>
<keyword evidence="5" id="KW-0813">Transport</keyword>
<gene>
    <name evidence="7" type="ORF">GSLYS_00003434001</name>
</gene>
<dbReference type="AlphaFoldDB" id="A0AAV2H6E6"/>
<organism evidence="7 8">
    <name type="scientific">Lymnaea stagnalis</name>
    <name type="common">Great pond snail</name>
    <name type="synonym">Helix stagnalis</name>
    <dbReference type="NCBI Taxonomy" id="6523"/>
    <lineage>
        <taxon>Eukaryota</taxon>
        <taxon>Metazoa</taxon>
        <taxon>Spiralia</taxon>
        <taxon>Lophotrochozoa</taxon>
        <taxon>Mollusca</taxon>
        <taxon>Gastropoda</taxon>
        <taxon>Heterobranchia</taxon>
        <taxon>Euthyneura</taxon>
        <taxon>Panpulmonata</taxon>
        <taxon>Hygrophila</taxon>
        <taxon>Lymnaeoidea</taxon>
        <taxon>Lymnaeidae</taxon>
        <taxon>Lymnaea</taxon>
    </lineage>
</organism>
<dbReference type="Pfam" id="PF02931">
    <property type="entry name" value="Neur_chan_LBD"/>
    <property type="match status" value="1"/>
</dbReference>
<keyword evidence="2 5" id="KW-0812">Transmembrane</keyword>
<comment type="subcellular location">
    <subcellularLocation>
        <location evidence="1">Membrane</location>
        <topology evidence="1">Multi-pass membrane protein</topology>
    </subcellularLocation>
</comment>
<dbReference type="PRINTS" id="PR00252">
    <property type="entry name" value="NRIONCHANNEL"/>
</dbReference>
<accession>A0AAV2H6E6</accession>
<dbReference type="InterPro" id="IPR036734">
    <property type="entry name" value="Neur_chan_lig-bd_sf"/>
</dbReference>
<dbReference type="InterPro" id="IPR006202">
    <property type="entry name" value="Neur_chan_lig-bd"/>
</dbReference>
<dbReference type="CDD" id="cd18989">
    <property type="entry name" value="LGIC_ECD_cation"/>
    <property type="match status" value="1"/>
</dbReference>
<protein>
    <recommendedName>
        <fullName evidence="6">Neurotransmitter-gated ion-channel ligand-binding domain-containing protein</fullName>
    </recommendedName>
</protein>
<evidence type="ECO:0000256" key="3">
    <source>
        <dbReference type="ARBA" id="ARBA00022989"/>
    </source>
</evidence>
<keyword evidence="4 5" id="KW-0472">Membrane</keyword>
<dbReference type="InterPro" id="IPR006201">
    <property type="entry name" value="Neur_channel"/>
</dbReference>
<name>A0AAV2H6E6_LYMST</name>
<proteinExistence type="inferred from homology"/>